<dbReference type="GO" id="GO:0072540">
    <property type="term" value="P:T-helper 17 cell lineage commitment"/>
    <property type="evidence" value="ECO:0007669"/>
    <property type="project" value="TreeGrafter"/>
</dbReference>
<dbReference type="PANTHER" id="PTHR12080">
    <property type="entry name" value="SIGNALING LYMPHOCYTIC ACTIVATION MOLECULE"/>
    <property type="match status" value="1"/>
</dbReference>
<dbReference type="Proteomes" id="UP000011518">
    <property type="component" value="Unassembled WGS sequence"/>
</dbReference>
<gene>
    <name evidence="5" type="ORF">TREES_T100018305</name>
</gene>
<dbReference type="GO" id="GO:0032729">
    <property type="term" value="P:positive regulation of type II interferon production"/>
    <property type="evidence" value="ECO:0007669"/>
    <property type="project" value="TreeGrafter"/>
</dbReference>
<keyword evidence="4" id="KW-0325">Glycoprotein</keyword>
<evidence type="ECO:0000313" key="6">
    <source>
        <dbReference type="Proteomes" id="UP000011518"/>
    </source>
</evidence>
<reference evidence="6" key="2">
    <citation type="journal article" date="2013" name="Nat. Commun.">
        <title>Genome of the Chinese tree shrew.</title>
        <authorList>
            <person name="Fan Y."/>
            <person name="Huang Z.Y."/>
            <person name="Cao C.C."/>
            <person name="Chen C.S."/>
            <person name="Chen Y.X."/>
            <person name="Fan D.D."/>
            <person name="He J."/>
            <person name="Hou H.L."/>
            <person name="Hu L."/>
            <person name="Hu X.T."/>
            <person name="Jiang X.T."/>
            <person name="Lai R."/>
            <person name="Lang Y.S."/>
            <person name="Liang B."/>
            <person name="Liao S.G."/>
            <person name="Mu D."/>
            <person name="Ma Y.Y."/>
            <person name="Niu Y.Y."/>
            <person name="Sun X.Q."/>
            <person name="Xia J.Q."/>
            <person name="Xiao J."/>
            <person name="Xiong Z.Q."/>
            <person name="Xu L."/>
            <person name="Yang L."/>
            <person name="Zhang Y."/>
            <person name="Zhao W."/>
            <person name="Zhao X.D."/>
            <person name="Zheng Y.T."/>
            <person name="Zhou J.M."/>
            <person name="Zhu Y.B."/>
            <person name="Zhang G.J."/>
            <person name="Wang J."/>
            <person name="Yao Y.G."/>
        </authorList>
    </citation>
    <scope>NUCLEOTIDE SEQUENCE [LARGE SCALE GENOMIC DNA]</scope>
</reference>
<reference evidence="6" key="1">
    <citation type="submission" date="2012-07" db="EMBL/GenBank/DDBJ databases">
        <title>Genome of the Chinese tree shrew, a rising model animal genetically related to primates.</title>
        <authorList>
            <person name="Zhang G."/>
            <person name="Fan Y."/>
            <person name="Yao Y."/>
            <person name="Huang Z."/>
        </authorList>
    </citation>
    <scope>NUCLEOTIDE SEQUENCE [LARGE SCALE GENOMIC DNA]</scope>
</reference>
<dbReference type="STRING" id="246437.L8Y2V6"/>
<keyword evidence="2" id="KW-0732">Signal</keyword>
<dbReference type="InterPro" id="IPR015631">
    <property type="entry name" value="CD2/SLAM_rcpt"/>
</dbReference>
<evidence type="ECO:0000256" key="3">
    <source>
        <dbReference type="ARBA" id="ARBA00023136"/>
    </source>
</evidence>
<sequence length="266" mass="29308">TGNAVSQPSSTPVVVNGTLGKSVTFPLEFPTGGKPEDITSIIVLHSGRSIAFINPREAGRAHVTDPKWKTRLNFIYPDSVQLHNLTMADAGPYSTQMSTENSTWLSSYILRIFRQLKNIQVTNHTQWSENGTCEIQLACWAENSDNDSFKWQAPGMSPLNGPNLTASWDPRNSSEQNYTCNAENPISNLSFSVSAQRLCEESVRNVEYASVSIGNTVYAQVSHPKRETEIPTPVKNNDSVTIYSTINNSKESKPISSRPTALDNVV</sequence>
<name>L8Y2V6_TUPCH</name>
<dbReference type="AlphaFoldDB" id="L8Y2V6"/>
<comment type="subcellular location">
    <subcellularLocation>
        <location evidence="1">Membrane</location>
    </subcellularLocation>
</comment>
<dbReference type="PANTHER" id="PTHR12080:SF16">
    <property type="entry name" value="SLAM FAMILY MEMBER 6"/>
    <property type="match status" value="1"/>
</dbReference>
<keyword evidence="3" id="KW-0472">Membrane</keyword>
<dbReference type="InterPro" id="IPR013783">
    <property type="entry name" value="Ig-like_fold"/>
</dbReference>
<evidence type="ECO:0000313" key="5">
    <source>
        <dbReference type="EMBL" id="ELV10577.1"/>
    </source>
</evidence>
<dbReference type="Gene3D" id="2.60.40.10">
    <property type="entry name" value="Immunoglobulins"/>
    <property type="match status" value="2"/>
</dbReference>
<evidence type="ECO:0000256" key="4">
    <source>
        <dbReference type="ARBA" id="ARBA00023180"/>
    </source>
</evidence>
<proteinExistence type="predicted"/>
<evidence type="ECO:0000256" key="2">
    <source>
        <dbReference type="ARBA" id="ARBA00022729"/>
    </source>
</evidence>
<keyword evidence="6" id="KW-1185">Reference proteome</keyword>
<protein>
    <submittedName>
        <fullName evidence="5">SLAM family member 6</fullName>
    </submittedName>
</protein>
<dbReference type="InParanoid" id="L8Y2V6"/>
<feature type="non-terminal residue" evidence="5">
    <location>
        <position position="1"/>
    </location>
</feature>
<dbReference type="EMBL" id="KB366989">
    <property type="protein sequence ID" value="ELV10577.1"/>
    <property type="molecule type" value="Genomic_DNA"/>
</dbReference>
<dbReference type="GO" id="GO:0009897">
    <property type="term" value="C:external side of plasma membrane"/>
    <property type="evidence" value="ECO:0007669"/>
    <property type="project" value="TreeGrafter"/>
</dbReference>
<accession>L8Y2V6</accession>
<organism evidence="5 6">
    <name type="scientific">Tupaia chinensis</name>
    <name type="common">Chinese tree shrew</name>
    <name type="synonym">Tupaia belangeri chinensis</name>
    <dbReference type="NCBI Taxonomy" id="246437"/>
    <lineage>
        <taxon>Eukaryota</taxon>
        <taxon>Metazoa</taxon>
        <taxon>Chordata</taxon>
        <taxon>Craniata</taxon>
        <taxon>Vertebrata</taxon>
        <taxon>Euteleostomi</taxon>
        <taxon>Mammalia</taxon>
        <taxon>Eutheria</taxon>
        <taxon>Euarchontoglires</taxon>
        <taxon>Scandentia</taxon>
        <taxon>Tupaiidae</taxon>
        <taxon>Tupaia</taxon>
    </lineage>
</organism>
<evidence type="ECO:0000256" key="1">
    <source>
        <dbReference type="ARBA" id="ARBA00004370"/>
    </source>
</evidence>
<dbReference type="FunCoup" id="L8Y2V6">
    <property type="interactions" value="155"/>
</dbReference>